<gene>
    <name evidence="1" type="ORF">EDC63_10614</name>
</gene>
<evidence type="ECO:0000313" key="2">
    <source>
        <dbReference type="Proteomes" id="UP000295367"/>
    </source>
</evidence>
<comment type="caution">
    <text evidence="1">The sequence shown here is derived from an EMBL/GenBank/DDBJ whole genome shotgun (WGS) entry which is preliminary data.</text>
</comment>
<accession>A0A4R3Y8L8</accession>
<protein>
    <submittedName>
        <fullName evidence="1">Uncharacterized protein</fullName>
    </submittedName>
</protein>
<name>A0A4R3Y8L8_9PROT</name>
<organism evidence="1 2">
    <name type="scientific">Sulfurirhabdus autotrophica</name>
    <dbReference type="NCBI Taxonomy" id="1706046"/>
    <lineage>
        <taxon>Bacteria</taxon>
        <taxon>Pseudomonadati</taxon>
        <taxon>Pseudomonadota</taxon>
        <taxon>Betaproteobacteria</taxon>
        <taxon>Nitrosomonadales</taxon>
        <taxon>Sulfuricellaceae</taxon>
        <taxon>Sulfurirhabdus</taxon>
    </lineage>
</organism>
<sequence>MPVEEIQQNELFFFHLTVEHELSESNKQQLTCNVLSPGQRLTGIYGKFLTGINKPVCPHPGFQFLLPPPHP</sequence>
<evidence type="ECO:0000313" key="1">
    <source>
        <dbReference type="EMBL" id="TCV86653.1"/>
    </source>
</evidence>
<dbReference type="AlphaFoldDB" id="A0A4R3Y8L8"/>
<dbReference type="EMBL" id="SMCO01000006">
    <property type="protein sequence ID" value="TCV86653.1"/>
    <property type="molecule type" value="Genomic_DNA"/>
</dbReference>
<proteinExistence type="predicted"/>
<keyword evidence="2" id="KW-1185">Reference proteome</keyword>
<reference evidence="1 2" key="1">
    <citation type="submission" date="2019-03" db="EMBL/GenBank/DDBJ databases">
        <title>Genomic Encyclopedia of Type Strains, Phase IV (KMG-IV): sequencing the most valuable type-strain genomes for metagenomic binning, comparative biology and taxonomic classification.</title>
        <authorList>
            <person name="Goeker M."/>
        </authorList>
    </citation>
    <scope>NUCLEOTIDE SEQUENCE [LARGE SCALE GENOMIC DNA]</scope>
    <source>
        <strain evidence="1 2">DSM 100309</strain>
    </source>
</reference>
<dbReference type="Proteomes" id="UP000295367">
    <property type="component" value="Unassembled WGS sequence"/>
</dbReference>